<feature type="domain" description="Arrestin C-terminal-like" evidence="2">
    <location>
        <begin position="185"/>
        <end position="327"/>
    </location>
</feature>
<dbReference type="KEGG" id="tet:TTHERM_01044620"/>
<dbReference type="PANTHER" id="PTHR11188">
    <property type="entry name" value="ARRESTIN DOMAIN CONTAINING PROTEIN"/>
    <property type="match status" value="1"/>
</dbReference>
<proteinExistence type="predicted"/>
<dbReference type="Proteomes" id="UP000009168">
    <property type="component" value="Unassembled WGS sequence"/>
</dbReference>
<dbReference type="InParanoid" id="Q22CF7"/>
<evidence type="ECO:0000259" key="1">
    <source>
        <dbReference type="Pfam" id="PF00339"/>
    </source>
</evidence>
<dbReference type="GO" id="GO:0015031">
    <property type="term" value="P:protein transport"/>
    <property type="evidence" value="ECO:0007669"/>
    <property type="project" value="TreeGrafter"/>
</dbReference>
<gene>
    <name evidence="3" type="ORF">TTHERM_01044620</name>
</gene>
<dbReference type="GeneID" id="7842171"/>
<dbReference type="InterPro" id="IPR014756">
    <property type="entry name" value="Ig_E-set"/>
</dbReference>
<dbReference type="AlphaFoldDB" id="Q22CF7"/>
<dbReference type="InterPro" id="IPR050357">
    <property type="entry name" value="Arrestin_domain-protein"/>
</dbReference>
<evidence type="ECO:0000259" key="2">
    <source>
        <dbReference type="Pfam" id="PF02752"/>
    </source>
</evidence>
<organism evidence="3 4">
    <name type="scientific">Tetrahymena thermophila (strain SB210)</name>
    <dbReference type="NCBI Taxonomy" id="312017"/>
    <lineage>
        <taxon>Eukaryota</taxon>
        <taxon>Sar</taxon>
        <taxon>Alveolata</taxon>
        <taxon>Ciliophora</taxon>
        <taxon>Intramacronucleata</taxon>
        <taxon>Oligohymenophorea</taxon>
        <taxon>Hymenostomatida</taxon>
        <taxon>Tetrahymenina</taxon>
        <taxon>Tetrahymenidae</taxon>
        <taxon>Tetrahymena</taxon>
    </lineage>
</organism>
<protein>
    <submittedName>
        <fullName evidence="3">Arrestin</fullName>
    </submittedName>
</protein>
<evidence type="ECO:0000313" key="3">
    <source>
        <dbReference type="EMBL" id="EAR82972.1"/>
    </source>
</evidence>
<name>Q22CF7_TETTS</name>
<dbReference type="STRING" id="312017.Q22CF7"/>
<dbReference type="Pfam" id="PF00339">
    <property type="entry name" value="Arrestin_N"/>
    <property type="match status" value="1"/>
</dbReference>
<dbReference type="Pfam" id="PF02752">
    <property type="entry name" value="Arrestin_C"/>
    <property type="match status" value="1"/>
</dbReference>
<dbReference type="SUPFAM" id="SSF81296">
    <property type="entry name" value="E set domains"/>
    <property type="match status" value="1"/>
</dbReference>
<accession>Q22CF7</accession>
<dbReference type="HOGENOM" id="CLU_503918_0_0_1"/>
<keyword evidence="4" id="KW-1185">Reference proteome</keyword>
<dbReference type="InterPro" id="IPR014752">
    <property type="entry name" value="Arrestin-like_C"/>
</dbReference>
<dbReference type="PANTHER" id="PTHR11188:SF17">
    <property type="entry name" value="FI21816P1"/>
    <property type="match status" value="1"/>
</dbReference>
<dbReference type="OrthoDB" id="7785529at2759"/>
<feature type="domain" description="Arrestin-like N-terminal" evidence="1">
    <location>
        <begin position="22"/>
        <end position="137"/>
    </location>
</feature>
<dbReference type="RefSeq" id="XP_001030635.1">
    <property type="nucleotide sequence ID" value="XM_001030635.2"/>
</dbReference>
<dbReference type="EMBL" id="GG662530">
    <property type="protein sequence ID" value="EAR82972.1"/>
    <property type="molecule type" value="Genomic_DNA"/>
</dbReference>
<reference evidence="4" key="1">
    <citation type="journal article" date="2006" name="PLoS Biol.">
        <title>Macronuclear genome sequence of the ciliate Tetrahymena thermophila, a model eukaryote.</title>
        <authorList>
            <person name="Eisen J.A."/>
            <person name="Coyne R.S."/>
            <person name="Wu M."/>
            <person name="Wu D."/>
            <person name="Thiagarajan M."/>
            <person name="Wortman J.R."/>
            <person name="Badger J.H."/>
            <person name="Ren Q."/>
            <person name="Amedeo P."/>
            <person name="Jones K.M."/>
            <person name="Tallon L.J."/>
            <person name="Delcher A.L."/>
            <person name="Salzberg S.L."/>
            <person name="Silva J.C."/>
            <person name="Haas B.J."/>
            <person name="Majoros W.H."/>
            <person name="Farzad M."/>
            <person name="Carlton J.M."/>
            <person name="Smith R.K. Jr."/>
            <person name="Garg J."/>
            <person name="Pearlman R.E."/>
            <person name="Karrer K.M."/>
            <person name="Sun L."/>
            <person name="Manning G."/>
            <person name="Elde N.C."/>
            <person name="Turkewitz A.P."/>
            <person name="Asai D.J."/>
            <person name="Wilkes D.E."/>
            <person name="Wang Y."/>
            <person name="Cai H."/>
            <person name="Collins K."/>
            <person name="Stewart B.A."/>
            <person name="Lee S.R."/>
            <person name="Wilamowska K."/>
            <person name="Weinberg Z."/>
            <person name="Ruzzo W.L."/>
            <person name="Wloga D."/>
            <person name="Gaertig J."/>
            <person name="Frankel J."/>
            <person name="Tsao C.-C."/>
            <person name="Gorovsky M.A."/>
            <person name="Keeling P.J."/>
            <person name="Waller R.F."/>
            <person name="Patron N.J."/>
            <person name="Cherry J.M."/>
            <person name="Stover N.A."/>
            <person name="Krieger C.J."/>
            <person name="del Toro C."/>
            <person name="Ryder H.F."/>
            <person name="Williamson S.C."/>
            <person name="Barbeau R.A."/>
            <person name="Hamilton E.P."/>
            <person name="Orias E."/>
        </authorList>
    </citation>
    <scope>NUCLEOTIDE SEQUENCE [LARGE SCALE GENOMIC DNA]</scope>
    <source>
        <strain evidence="4">SB210</strain>
    </source>
</reference>
<dbReference type="InterPro" id="IPR011021">
    <property type="entry name" value="Arrestin-like_N"/>
</dbReference>
<sequence>MNNQQNNQSLSNSYGSMIIVLNKPHFYPGEPIQGRILLRLYMDFPLKEMSLQFLGVEKIKDLKAVNQIAFPKKELFNHISKISQSYSDDQNILKAGKHIFPFKINLHFNTPGTYSVFDGRIKGKITHKIICKIENSFNPQLSIVSKEKVNVRELLSVQPQQHFTAEIFKTIYSCFGCVNQRECRIMCSFDRQFYTNGEQGTLSILVHNQSDLDITSFSATLWQVYSKKTQIPENQKLPKAQFDQQNQLILFKQCIREQIYEGVKANSKETQLSNSFQFVNYNSNLPLPPSVKGTFTSNYYYVEIKAHFEGCSVQSLILQVPVNLVLSSQQPSRTFLDIQNQVMTKLKQREQEKEVIMQEFNEMSHYHIIHNEIEVSAAQNIYDIRDSIKGTVIQNQQNQLGQYGNMSVYDVNNSQQRLVESPQKYVIPSRGNDDYLRYTVYKQQQDNQGAQQILFNQQPRQSGQILLNNGQNNNIDFGSRNSYQNTYGNQYGQNLNSNSDIRLNLQNQQTQQDYQQQNYNQQQLKFGQNNYYLNDQTPKFN</sequence>
<dbReference type="InterPro" id="IPR011022">
    <property type="entry name" value="Arrestin_C-like"/>
</dbReference>
<dbReference type="GO" id="GO:0005737">
    <property type="term" value="C:cytoplasm"/>
    <property type="evidence" value="ECO:0007669"/>
    <property type="project" value="TreeGrafter"/>
</dbReference>
<dbReference type="Gene3D" id="2.60.40.640">
    <property type="match status" value="2"/>
</dbReference>
<evidence type="ECO:0000313" key="4">
    <source>
        <dbReference type="Proteomes" id="UP000009168"/>
    </source>
</evidence>